<dbReference type="InterPro" id="IPR036291">
    <property type="entry name" value="NAD(P)-bd_dom_sf"/>
</dbReference>
<dbReference type="PANTHER" id="PTHR10366:SF564">
    <property type="entry name" value="STEROL-4-ALPHA-CARBOXYLATE 3-DEHYDROGENASE, DECARBOXYLATING"/>
    <property type="match status" value="1"/>
</dbReference>
<dbReference type="InterPro" id="IPR001509">
    <property type="entry name" value="Epimerase_deHydtase"/>
</dbReference>
<comment type="similarity">
    <text evidence="2">Belongs to the NAD(P)-dependent epimerase/dehydratase family. Dihydroflavonol-4-reductase subfamily.</text>
</comment>
<protein>
    <recommendedName>
        <fullName evidence="3">NAD-dependent epimerase/dehydratase domain-containing protein</fullName>
    </recommendedName>
</protein>
<evidence type="ECO:0000256" key="2">
    <source>
        <dbReference type="ARBA" id="ARBA00023445"/>
    </source>
</evidence>
<reference evidence="4 5" key="1">
    <citation type="submission" date="2024-01" db="EMBL/GenBank/DDBJ databases">
        <title>A draft genome for a cacao thread blight-causing isolate of Paramarasmius palmivorus.</title>
        <authorList>
            <person name="Baruah I.K."/>
            <person name="Bukari Y."/>
            <person name="Amoako-Attah I."/>
            <person name="Meinhardt L.W."/>
            <person name="Bailey B.A."/>
            <person name="Cohen S.P."/>
        </authorList>
    </citation>
    <scope>NUCLEOTIDE SEQUENCE [LARGE SCALE GENOMIC DNA]</scope>
    <source>
        <strain evidence="4 5">GH-12</strain>
    </source>
</reference>
<dbReference type="PANTHER" id="PTHR10366">
    <property type="entry name" value="NAD DEPENDENT EPIMERASE/DEHYDRATASE"/>
    <property type="match status" value="1"/>
</dbReference>
<dbReference type="AlphaFoldDB" id="A0AAW0B691"/>
<dbReference type="GO" id="GO:0016616">
    <property type="term" value="F:oxidoreductase activity, acting on the CH-OH group of donors, NAD or NADP as acceptor"/>
    <property type="evidence" value="ECO:0007669"/>
    <property type="project" value="TreeGrafter"/>
</dbReference>
<feature type="domain" description="NAD-dependent epimerase/dehydratase" evidence="3">
    <location>
        <begin position="12"/>
        <end position="279"/>
    </location>
</feature>
<dbReference type="CDD" id="cd05227">
    <property type="entry name" value="AR_SDR_e"/>
    <property type="match status" value="1"/>
</dbReference>
<dbReference type="SUPFAM" id="SSF51735">
    <property type="entry name" value="NAD(P)-binding Rossmann-fold domains"/>
    <property type="match status" value="1"/>
</dbReference>
<dbReference type="Pfam" id="PF01370">
    <property type="entry name" value="Epimerase"/>
    <property type="match status" value="1"/>
</dbReference>
<dbReference type="InterPro" id="IPR050425">
    <property type="entry name" value="NAD(P)_dehydrat-like"/>
</dbReference>
<gene>
    <name evidence="4" type="ORF">VNI00_017808</name>
</gene>
<name>A0AAW0B691_9AGAR</name>
<evidence type="ECO:0000259" key="3">
    <source>
        <dbReference type="Pfam" id="PF01370"/>
    </source>
</evidence>
<dbReference type="EMBL" id="JAYKXP010000191">
    <property type="protein sequence ID" value="KAK7020195.1"/>
    <property type="molecule type" value="Genomic_DNA"/>
</dbReference>
<evidence type="ECO:0000256" key="1">
    <source>
        <dbReference type="ARBA" id="ARBA00023002"/>
    </source>
</evidence>
<proteinExistence type="inferred from homology"/>
<dbReference type="Gene3D" id="3.40.50.720">
    <property type="entry name" value="NAD(P)-binding Rossmann-like Domain"/>
    <property type="match status" value="1"/>
</dbReference>
<organism evidence="4 5">
    <name type="scientific">Paramarasmius palmivorus</name>
    <dbReference type="NCBI Taxonomy" id="297713"/>
    <lineage>
        <taxon>Eukaryota</taxon>
        <taxon>Fungi</taxon>
        <taxon>Dikarya</taxon>
        <taxon>Basidiomycota</taxon>
        <taxon>Agaricomycotina</taxon>
        <taxon>Agaricomycetes</taxon>
        <taxon>Agaricomycetidae</taxon>
        <taxon>Agaricales</taxon>
        <taxon>Marasmiineae</taxon>
        <taxon>Marasmiaceae</taxon>
        <taxon>Paramarasmius</taxon>
    </lineage>
</organism>
<keyword evidence="1" id="KW-0560">Oxidoreductase</keyword>
<sequence>MSTILPTSQSLILVTGATGYIAAWVCRILLERGHNVRGTVRSEAKGKQLVEEFSKRIAGYRHGQFDFVIVSDISEPGAFDEAVKGVDAVQHVASPILLDASDPNEVIGPAVNGTVGILESVKKFGEKVKRVVITSSAATIMEILPEAKVFNEDDWNEQSIREVEERGKDVSNSMVKYWASKTLAEKAAWRFMKENPDLTFDLVAIHPTLVFGPVTTYISTPENLGYSAGEWYTTVMTFKPDAAGRTEAQLSAKYFSWVDVRDVAEAHARAMEREEASGRRIIVSVEASCWQDWLDVANTLTPAPYTKHPLARGVPGCQKDGVPHAIFENKKARDLLGMSVETGATRGANGEGEWKYRTKEETTKDILVDFAQRGW</sequence>
<evidence type="ECO:0000313" key="4">
    <source>
        <dbReference type="EMBL" id="KAK7020195.1"/>
    </source>
</evidence>
<dbReference type="Proteomes" id="UP001383192">
    <property type="component" value="Unassembled WGS sequence"/>
</dbReference>
<keyword evidence="5" id="KW-1185">Reference proteome</keyword>
<accession>A0AAW0B691</accession>
<comment type="caution">
    <text evidence="4">The sequence shown here is derived from an EMBL/GenBank/DDBJ whole genome shotgun (WGS) entry which is preliminary data.</text>
</comment>
<evidence type="ECO:0000313" key="5">
    <source>
        <dbReference type="Proteomes" id="UP001383192"/>
    </source>
</evidence>